<keyword evidence="7 9" id="KW-0238">DNA-binding</keyword>
<evidence type="ECO:0000256" key="1">
    <source>
        <dbReference type="ARBA" id="ARBA00008798"/>
    </source>
</evidence>
<dbReference type="NCBIfam" id="NF004595">
    <property type="entry name" value="PRK05932.1-2"/>
    <property type="match status" value="1"/>
</dbReference>
<comment type="similarity">
    <text evidence="1 9">Belongs to the sigma-54 factor family.</text>
</comment>
<dbReference type="EMBL" id="JABCSC020000003">
    <property type="protein sequence ID" value="NSL56157.1"/>
    <property type="molecule type" value="Genomic_DNA"/>
</dbReference>
<dbReference type="Pfam" id="PF04963">
    <property type="entry name" value="Sigma54_CBD"/>
    <property type="match status" value="1"/>
</dbReference>
<evidence type="ECO:0000256" key="9">
    <source>
        <dbReference type="PIRNR" id="PIRNR000774"/>
    </source>
</evidence>
<evidence type="ECO:0000256" key="3">
    <source>
        <dbReference type="ARBA" id="ARBA00022679"/>
    </source>
</evidence>
<comment type="caution">
    <text evidence="13">The sequence shown here is derived from an EMBL/GenBank/DDBJ whole genome shotgun (WGS) entry which is preliminary data.</text>
</comment>
<evidence type="ECO:0000313" key="14">
    <source>
        <dbReference type="Proteomes" id="UP000778523"/>
    </source>
</evidence>
<dbReference type="Pfam" id="PF00309">
    <property type="entry name" value="Sigma54_AID"/>
    <property type="match status" value="1"/>
</dbReference>
<name>A0ABX2IMC9_9RHOO</name>
<keyword evidence="8 9" id="KW-0804">Transcription</keyword>
<evidence type="ECO:0000256" key="5">
    <source>
        <dbReference type="ARBA" id="ARBA00023015"/>
    </source>
</evidence>
<keyword evidence="6 9" id="KW-0731">Sigma factor</keyword>
<dbReference type="Gene3D" id="1.10.10.60">
    <property type="entry name" value="Homeodomain-like"/>
    <property type="match status" value="1"/>
</dbReference>
<protein>
    <recommendedName>
        <fullName evidence="9">RNA polymerase sigma-54 factor</fullName>
    </recommendedName>
</protein>
<evidence type="ECO:0000256" key="4">
    <source>
        <dbReference type="ARBA" id="ARBA00022695"/>
    </source>
</evidence>
<dbReference type="NCBIfam" id="TIGR02395">
    <property type="entry name" value="rpoN_sigma"/>
    <property type="match status" value="1"/>
</dbReference>
<dbReference type="PROSITE" id="PS50044">
    <property type="entry name" value="SIGMA54_3"/>
    <property type="match status" value="1"/>
</dbReference>
<keyword evidence="4 9" id="KW-0548">Nucleotidyltransferase</keyword>
<feature type="domain" description="RNA polymerase sigma factor 54 DNA-binding" evidence="11">
    <location>
        <begin position="346"/>
        <end position="501"/>
    </location>
</feature>
<evidence type="ECO:0000259" key="11">
    <source>
        <dbReference type="Pfam" id="PF04552"/>
    </source>
</evidence>
<comment type="function">
    <text evidence="9">Sigma factors are initiation factors that promote the attachment of RNA polymerase to specific initiation sites and are then released.</text>
</comment>
<dbReference type="InterPro" id="IPR000394">
    <property type="entry name" value="RNA_pol_sigma_54"/>
</dbReference>
<proteinExistence type="inferred from homology"/>
<evidence type="ECO:0000256" key="8">
    <source>
        <dbReference type="ARBA" id="ARBA00023163"/>
    </source>
</evidence>
<dbReference type="RefSeq" id="WP_170022487.1">
    <property type="nucleotide sequence ID" value="NZ_JABCSC020000003.1"/>
</dbReference>
<accession>A0ABX2IMC9</accession>
<dbReference type="PANTHER" id="PTHR32248:SF4">
    <property type="entry name" value="RNA POLYMERASE SIGMA-54 FACTOR"/>
    <property type="match status" value="1"/>
</dbReference>
<dbReference type="PIRSF" id="PIRSF000774">
    <property type="entry name" value="RpoN"/>
    <property type="match status" value="1"/>
</dbReference>
<dbReference type="PROSITE" id="PS00717">
    <property type="entry name" value="SIGMA54_1"/>
    <property type="match status" value="1"/>
</dbReference>
<dbReference type="InterPro" id="IPR007634">
    <property type="entry name" value="RNA_pol_sigma_54_DNA-bd"/>
</dbReference>
<evidence type="ECO:0000256" key="7">
    <source>
        <dbReference type="ARBA" id="ARBA00023125"/>
    </source>
</evidence>
<feature type="domain" description="RNA polymerase sigma factor 54 core-binding" evidence="12">
    <location>
        <begin position="139"/>
        <end position="332"/>
    </location>
</feature>
<keyword evidence="5 9" id="KW-0805">Transcription regulation</keyword>
<reference evidence="13 14" key="1">
    <citation type="submission" date="2020-06" db="EMBL/GenBank/DDBJ databases">
        <title>Draft genome of Uliginosibacterium sp. IMCC34675.</title>
        <authorList>
            <person name="Song J."/>
        </authorList>
    </citation>
    <scope>NUCLEOTIDE SEQUENCE [LARGE SCALE GENOMIC DNA]</scope>
    <source>
        <strain evidence="13 14">IMCC34675</strain>
    </source>
</reference>
<sequence length="503" mass="55760">MKPSLQLRLSQQLALTPQLQQSIKLLQLSTLELNQEIERILLENPMLEREGGDEESDGPVPVEAGEASVATAGEEYRIESSASSSSGDEDFESPGVTDMPDNIGEAYDSVSDDDIGEAAEWRTEGASRNGGGDDDDSDFQEFQAAATSLRDHLLGQVALMPLVDRDRALVQLIIEALDDDGLLLQDLEELLPLIPAEWEVELDELNIALHQVQNLDPAGIGARNLQECLLLQIRALPESATREHAMLIADGNLELLAARDFARLKRRLGCNDDALRAAQELICHLNPRPGAQFAPMETRYVIPDVVVRKQRSGWTVSLNPEAMPRLRIHRVYADILQQNRGVSSSLSGQLQEAKWLIKNVQQRFDTILRVSQAIVERQRQFFDHGEVAMRPLTLREIAEELELHESTVSRVTTQKYMASPRGVFELKYFFGSHVSTDTGGACSATAIRALIRQLVAAEDGKKPLSDARIAELLGQQGIVVARRTIAKYRESLNIPPVSQRKSI</sequence>
<evidence type="ECO:0000256" key="2">
    <source>
        <dbReference type="ARBA" id="ARBA00022478"/>
    </source>
</evidence>
<dbReference type="PRINTS" id="PR00045">
    <property type="entry name" value="SIGMA54FCT"/>
</dbReference>
<gene>
    <name evidence="13" type="ORF">HJ583_014045</name>
</gene>
<keyword evidence="3 9" id="KW-0808">Transferase</keyword>
<dbReference type="NCBIfam" id="NF004598">
    <property type="entry name" value="PRK05932.1-5"/>
    <property type="match status" value="1"/>
</dbReference>
<keyword evidence="14" id="KW-1185">Reference proteome</keyword>
<evidence type="ECO:0000259" key="12">
    <source>
        <dbReference type="Pfam" id="PF04963"/>
    </source>
</evidence>
<evidence type="ECO:0000256" key="6">
    <source>
        <dbReference type="ARBA" id="ARBA00023082"/>
    </source>
</evidence>
<dbReference type="PANTHER" id="PTHR32248">
    <property type="entry name" value="RNA POLYMERASE SIGMA-54 FACTOR"/>
    <property type="match status" value="1"/>
</dbReference>
<organism evidence="13 14">
    <name type="scientific">Uliginosibacterium aquaticum</name>
    <dbReference type="NCBI Taxonomy" id="2731212"/>
    <lineage>
        <taxon>Bacteria</taxon>
        <taxon>Pseudomonadati</taxon>
        <taxon>Pseudomonadota</taxon>
        <taxon>Betaproteobacteria</taxon>
        <taxon>Rhodocyclales</taxon>
        <taxon>Zoogloeaceae</taxon>
        <taxon>Uliginosibacterium</taxon>
    </lineage>
</organism>
<evidence type="ECO:0000256" key="10">
    <source>
        <dbReference type="SAM" id="MobiDB-lite"/>
    </source>
</evidence>
<dbReference type="Proteomes" id="UP000778523">
    <property type="component" value="Unassembled WGS sequence"/>
</dbReference>
<feature type="region of interest" description="Disordered" evidence="10">
    <location>
        <begin position="44"/>
        <end position="109"/>
    </location>
</feature>
<dbReference type="Gene3D" id="1.10.10.1330">
    <property type="entry name" value="RNA polymerase sigma-54 factor, core-binding domain"/>
    <property type="match status" value="1"/>
</dbReference>
<dbReference type="PROSITE" id="PS00718">
    <property type="entry name" value="SIGMA54_2"/>
    <property type="match status" value="1"/>
</dbReference>
<dbReference type="Pfam" id="PF04552">
    <property type="entry name" value="Sigma54_DBD"/>
    <property type="match status" value="1"/>
</dbReference>
<dbReference type="NCBIfam" id="NF009118">
    <property type="entry name" value="PRK12469.1"/>
    <property type="match status" value="1"/>
</dbReference>
<evidence type="ECO:0000313" key="13">
    <source>
        <dbReference type="EMBL" id="NSL56157.1"/>
    </source>
</evidence>
<dbReference type="InterPro" id="IPR007046">
    <property type="entry name" value="RNA_pol_sigma_54_core-bd"/>
</dbReference>
<dbReference type="InterPro" id="IPR038709">
    <property type="entry name" value="RpoN_core-bd_sf"/>
</dbReference>
<keyword evidence="2 9" id="KW-0240">DNA-directed RNA polymerase</keyword>